<accession>A0ABV9AHD5</accession>
<dbReference type="PRINTS" id="PR00420">
    <property type="entry name" value="RNGMNOXGNASE"/>
</dbReference>
<evidence type="ECO:0000256" key="1">
    <source>
        <dbReference type="ARBA" id="ARBA00023002"/>
    </source>
</evidence>
<dbReference type="EMBL" id="JBHSFK010000001">
    <property type="protein sequence ID" value="MFC4497988.1"/>
    <property type="molecule type" value="Genomic_DNA"/>
</dbReference>
<dbReference type="SUPFAM" id="SSF51905">
    <property type="entry name" value="FAD/NAD(P)-binding domain"/>
    <property type="match status" value="1"/>
</dbReference>
<proteinExistence type="predicted"/>
<keyword evidence="1" id="KW-0560">Oxidoreductase</keyword>
<feature type="domain" description="FAD-binding" evidence="2">
    <location>
        <begin position="5"/>
        <end position="348"/>
    </location>
</feature>
<dbReference type="RefSeq" id="WP_381165981.1">
    <property type="nucleotide sequence ID" value="NZ_JBHSFK010000001.1"/>
</dbReference>
<dbReference type="InterPro" id="IPR050631">
    <property type="entry name" value="PheA/TfdB_FAD_monoxygenase"/>
</dbReference>
<name>A0ABV9AHD5_9ACTN</name>
<evidence type="ECO:0000313" key="4">
    <source>
        <dbReference type="Proteomes" id="UP001595839"/>
    </source>
</evidence>
<dbReference type="GO" id="GO:0004497">
    <property type="term" value="F:monooxygenase activity"/>
    <property type="evidence" value="ECO:0007669"/>
    <property type="project" value="UniProtKB-KW"/>
</dbReference>
<comment type="caution">
    <text evidence="3">The sequence shown here is derived from an EMBL/GenBank/DDBJ whole genome shotgun (WGS) entry which is preliminary data.</text>
</comment>
<dbReference type="Proteomes" id="UP001595839">
    <property type="component" value="Unassembled WGS sequence"/>
</dbReference>
<reference evidence="4" key="1">
    <citation type="journal article" date="2019" name="Int. J. Syst. Evol. Microbiol.">
        <title>The Global Catalogue of Microorganisms (GCM) 10K type strain sequencing project: providing services to taxonomists for standard genome sequencing and annotation.</title>
        <authorList>
            <consortium name="The Broad Institute Genomics Platform"/>
            <consortium name="The Broad Institute Genome Sequencing Center for Infectious Disease"/>
            <person name="Wu L."/>
            <person name="Ma J."/>
        </authorList>
    </citation>
    <scope>NUCLEOTIDE SEQUENCE [LARGE SCALE GENOMIC DNA]</scope>
    <source>
        <strain evidence="4">CGMCC 4.7177</strain>
    </source>
</reference>
<dbReference type="PANTHER" id="PTHR43476">
    <property type="entry name" value="3-(3-HYDROXY-PHENYL)PROPIONATE/3-HYDROXYCINNAMIC ACID HYDROXYLASE"/>
    <property type="match status" value="1"/>
</dbReference>
<gene>
    <name evidence="3" type="ORF">ACFPIH_00405</name>
</gene>
<dbReference type="Gene3D" id="3.50.50.60">
    <property type="entry name" value="FAD/NAD(P)-binding domain"/>
    <property type="match status" value="2"/>
</dbReference>
<sequence length="413" mass="45600">MEHMETDFCVVGGGPAGLALALLLLRSGARVTVVERARSFEREFRGEILQPGGMLLLDQLGVLDRARQRGGYPLRRFQLVEHDKVLMDIDYRQLPAPHDFLLSIPQRHLLEELLTACREYPDFVCVEGRSVSELHHEGRRVAGAVVGRGEQRLRIDAHLTVGADGRYSKVRRLAGLGYTRVEAFKHDILWFKVPSDGRTTHDIRVYRSGKNPVLIYDSYPDSIQIGWTLPHGGYKELSAEGFPALVRRIEEAVPIYADLVRATLTGPGDLSLLDVFAGSADTWVTDGLVLIGDAAHTHGPIGAQGINLALQDAAVLHPVLVASWQAKDAGRDRLLAYETARRPDIDAVFSLQARQSAAMLTHGGLSDRVRPLVARLLAHTPVYRKVLQQIAFGRTPVRVRADLFTEQTGSQAA</sequence>
<keyword evidence="3" id="KW-0503">Monooxygenase</keyword>
<dbReference type="InterPro" id="IPR002938">
    <property type="entry name" value="FAD-bd"/>
</dbReference>
<dbReference type="PANTHER" id="PTHR43476:SF5">
    <property type="entry name" value="FAD-DEPENDENT MONOOXYGENASE"/>
    <property type="match status" value="1"/>
</dbReference>
<evidence type="ECO:0000313" key="3">
    <source>
        <dbReference type="EMBL" id="MFC4497988.1"/>
    </source>
</evidence>
<organism evidence="3 4">
    <name type="scientific">Streptomyces vulcanius</name>
    <dbReference type="NCBI Taxonomy" id="1441876"/>
    <lineage>
        <taxon>Bacteria</taxon>
        <taxon>Bacillati</taxon>
        <taxon>Actinomycetota</taxon>
        <taxon>Actinomycetes</taxon>
        <taxon>Kitasatosporales</taxon>
        <taxon>Streptomycetaceae</taxon>
        <taxon>Streptomyces</taxon>
    </lineage>
</organism>
<protein>
    <submittedName>
        <fullName evidence="3">FAD-dependent monooxygenase</fullName>
    </submittedName>
</protein>
<dbReference type="InterPro" id="IPR036188">
    <property type="entry name" value="FAD/NAD-bd_sf"/>
</dbReference>
<evidence type="ECO:0000259" key="2">
    <source>
        <dbReference type="Pfam" id="PF01494"/>
    </source>
</evidence>
<keyword evidence="4" id="KW-1185">Reference proteome</keyword>
<dbReference type="Pfam" id="PF01494">
    <property type="entry name" value="FAD_binding_3"/>
    <property type="match status" value="1"/>
</dbReference>